<evidence type="ECO:0000256" key="3">
    <source>
        <dbReference type="ARBA" id="ARBA00012953"/>
    </source>
</evidence>
<dbReference type="InterPro" id="IPR005238">
    <property type="entry name" value="ComB-like"/>
</dbReference>
<evidence type="ECO:0000313" key="9">
    <source>
        <dbReference type="Proteomes" id="UP001139011"/>
    </source>
</evidence>
<proteinExistence type="inferred from homology"/>
<evidence type="ECO:0000256" key="4">
    <source>
        <dbReference type="ARBA" id="ARBA00021948"/>
    </source>
</evidence>
<dbReference type="Pfam" id="PF04029">
    <property type="entry name" value="2-ph_phosp"/>
    <property type="match status" value="1"/>
</dbReference>
<sequence length="250" mass="26933">MKVHLLLKKEEIHSEKMAENNKIAVVLDVLLATTTIVSALYQRAKDVIPVKDHKEARELSKMFQKGDYLLAGELHAKPIDGFLYPSPLLLSGQVQGKTLILSTTNGTVALRKTAGAQKVYISSLLNNTATAKALLHHNSSSTIVIICSGNSGETSLEDVYGAGHLITALVELGGEPLQLSDAAQTAYYLYKGNRQNAYQVLQSSYVGNLFASHGLFDDLDFASAVDAAPVVAVLKDGKATIEQEHAQQQS</sequence>
<comment type="catalytic activity">
    <reaction evidence="7">
        <text>(2R)-O-phospho-3-sulfolactate + H2O = (2R)-3-sulfolactate + phosphate</text>
        <dbReference type="Rhea" id="RHEA:23416"/>
        <dbReference type="ChEBI" id="CHEBI:15377"/>
        <dbReference type="ChEBI" id="CHEBI:15597"/>
        <dbReference type="ChEBI" id="CHEBI:43474"/>
        <dbReference type="ChEBI" id="CHEBI:58738"/>
        <dbReference type="EC" id="3.1.3.71"/>
    </reaction>
</comment>
<dbReference type="RefSeq" id="WP_248252814.1">
    <property type="nucleotide sequence ID" value="NZ_JAIWJX010000002.1"/>
</dbReference>
<dbReference type="SUPFAM" id="SSF142823">
    <property type="entry name" value="ComB-like"/>
    <property type="match status" value="1"/>
</dbReference>
<dbReference type="GO" id="GO:0000287">
    <property type="term" value="F:magnesium ion binding"/>
    <property type="evidence" value="ECO:0007669"/>
    <property type="project" value="InterPro"/>
</dbReference>
<evidence type="ECO:0000256" key="5">
    <source>
        <dbReference type="ARBA" id="ARBA00022801"/>
    </source>
</evidence>
<evidence type="ECO:0000256" key="2">
    <source>
        <dbReference type="ARBA" id="ARBA00009997"/>
    </source>
</evidence>
<keyword evidence="6" id="KW-0460">Magnesium</keyword>
<dbReference type="Proteomes" id="UP001139011">
    <property type="component" value="Unassembled WGS sequence"/>
</dbReference>
<evidence type="ECO:0000256" key="1">
    <source>
        <dbReference type="ARBA" id="ARBA00001946"/>
    </source>
</evidence>
<dbReference type="EMBL" id="JAIWJX010000002">
    <property type="protein sequence ID" value="MCK6257298.1"/>
    <property type="molecule type" value="Genomic_DNA"/>
</dbReference>
<dbReference type="Gene3D" id="3.90.1560.10">
    <property type="entry name" value="ComB-like"/>
    <property type="match status" value="1"/>
</dbReference>
<keyword evidence="9" id="KW-1185">Reference proteome</keyword>
<keyword evidence="5" id="KW-0378">Hydrolase</keyword>
<reference evidence="8" key="1">
    <citation type="submission" date="2021-09" db="EMBL/GenBank/DDBJ databases">
        <title>Genome analysis of Fictibacillus sp. KIGAM418 isolated from marine sediment.</title>
        <authorList>
            <person name="Seo M.-J."/>
            <person name="Cho E.-S."/>
            <person name="Hwang C.Y."/>
        </authorList>
    </citation>
    <scope>NUCLEOTIDE SEQUENCE</scope>
    <source>
        <strain evidence="8">KIGAM418</strain>
    </source>
</reference>
<evidence type="ECO:0000256" key="7">
    <source>
        <dbReference type="ARBA" id="ARBA00033711"/>
    </source>
</evidence>
<comment type="similarity">
    <text evidence="2">Belongs to the ComB family.</text>
</comment>
<comment type="cofactor">
    <cofactor evidence="1">
        <name>Mg(2+)</name>
        <dbReference type="ChEBI" id="CHEBI:18420"/>
    </cofactor>
</comment>
<accession>A0A9X1XB34</accession>
<organism evidence="8 9">
    <name type="scientific">Fictibacillus marinisediminis</name>
    <dbReference type="NCBI Taxonomy" id="2878389"/>
    <lineage>
        <taxon>Bacteria</taxon>
        <taxon>Bacillati</taxon>
        <taxon>Bacillota</taxon>
        <taxon>Bacilli</taxon>
        <taxon>Bacillales</taxon>
        <taxon>Fictibacillaceae</taxon>
        <taxon>Fictibacillus</taxon>
    </lineage>
</organism>
<dbReference type="EC" id="3.1.3.71" evidence="3"/>
<dbReference type="InterPro" id="IPR036702">
    <property type="entry name" value="ComB-like_sf"/>
</dbReference>
<name>A0A9X1XB34_9BACL</name>
<evidence type="ECO:0000256" key="6">
    <source>
        <dbReference type="ARBA" id="ARBA00022842"/>
    </source>
</evidence>
<dbReference type="PANTHER" id="PTHR37311:SF1">
    <property type="entry name" value="2-PHOSPHOSULFOLACTATE PHOSPHATASE-RELATED"/>
    <property type="match status" value="1"/>
</dbReference>
<comment type="caution">
    <text evidence="8">The sequence shown here is derived from an EMBL/GenBank/DDBJ whole genome shotgun (WGS) entry which is preliminary data.</text>
</comment>
<dbReference type="AlphaFoldDB" id="A0A9X1XB34"/>
<dbReference type="GO" id="GO:0050532">
    <property type="term" value="F:2-phosphosulfolactate phosphatase activity"/>
    <property type="evidence" value="ECO:0007669"/>
    <property type="project" value="UniProtKB-EC"/>
</dbReference>
<gene>
    <name evidence="8" type="ORF">LCY76_11895</name>
</gene>
<protein>
    <recommendedName>
        <fullName evidence="4">Probable 2-phosphosulfolactate phosphatase</fullName>
        <ecNumber evidence="3">3.1.3.71</ecNumber>
    </recommendedName>
</protein>
<dbReference type="GO" id="GO:0050545">
    <property type="term" value="F:sulfopyruvate decarboxylase activity"/>
    <property type="evidence" value="ECO:0007669"/>
    <property type="project" value="TreeGrafter"/>
</dbReference>
<evidence type="ECO:0000313" key="8">
    <source>
        <dbReference type="EMBL" id="MCK6257298.1"/>
    </source>
</evidence>
<dbReference type="PANTHER" id="PTHR37311">
    <property type="entry name" value="2-PHOSPHOSULFOLACTATE PHOSPHATASE-RELATED"/>
    <property type="match status" value="1"/>
</dbReference>